<dbReference type="AlphaFoldDB" id="A0A9D2B182"/>
<comment type="caution">
    <text evidence="4">The sequence shown here is derived from an EMBL/GenBank/DDBJ whole genome shotgun (WGS) entry which is preliminary data.</text>
</comment>
<feature type="signal peptide" evidence="2">
    <location>
        <begin position="1"/>
        <end position="27"/>
    </location>
</feature>
<dbReference type="Gene3D" id="2.60.40.2540">
    <property type="match status" value="1"/>
</dbReference>
<dbReference type="InterPro" id="IPR041544">
    <property type="entry name" value="MotY_N"/>
</dbReference>
<dbReference type="Pfam" id="PF18393">
    <property type="entry name" value="MotY_N"/>
    <property type="match status" value="1"/>
</dbReference>
<evidence type="ECO:0000256" key="2">
    <source>
        <dbReference type="SAM" id="SignalP"/>
    </source>
</evidence>
<name>A0A9D2B182_9GAMM</name>
<reference evidence="4" key="2">
    <citation type="submission" date="2021-04" db="EMBL/GenBank/DDBJ databases">
        <authorList>
            <person name="Gilroy R."/>
        </authorList>
    </citation>
    <scope>NUCLEOTIDE SEQUENCE</scope>
    <source>
        <strain evidence="4">USASDec5-558</strain>
    </source>
</reference>
<protein>
    <submittedName>
        <fullName evidence="4">OmpA family protein</fullName>
    </submittedName>
</protein>
<dbReference type="PRINTS" id="PR01023">
    <property type="entry name" value="NAFLGMOTY"/>
</dbReference>
<keyword evidence="2" id="KW-0732">Signal</keyword>
<proteinExistence type="predicted"/>
<keyword evidence="1" id="KW-0472">Membrane</keyword>
<dbReference type="EMBL" id="DXEV01000088">
    <property type="protein sequence ID" value="HIX56711.1"/>
    <property type="molecule type" value="Genomic_DNA"/>
</dbReference>
<dbReference type="Proteomes" id="UP000886829">
    <property type="component" value="Unassembled WGS sequence"/>
</dbReference>
<dbReference type="PROSITE" id="PS51123">
    <property type="entry name" value="OMPA_2"/>
    <property type="match status" value="1"/>
</dbReference>
<dbReference type="GO" id="GO:0016020">
    <property type="term" value="C:membrane"/>
    <property type="evidence" value="ECO:0007669"/>
    <property type="project" value="UniProtKB-UniRule"/>
</dbReference>
<dbReference type="InterPro" id="IPR006665">
    <property type="entry name" value="OmpA-like"/>
</dbReference>
<feature type="domain" description="OmpA-like" evidence="3">
    <location>
        <begin position="182"/>
        <end position="299"/>
    </location>
</feature>
<evidence type="ECO:0000259" key="3">
    <source>
        <dbReference type="PROSITE" id="PS51123"/>
    </source>
</evidence>
<dbReference type="SUPFAM" id="SSF103088">
    <property type="entry name" value="OmpA-like"/>
    <property type="match status" value="1"/>
</dbReference>
<sequence>MRKAGLLGLTLAALCAAYVAGMPTAMGQVRYEASLSDTNAKDWSTTSSRISCVLSSRINGYGRADFVLLSGAQRRLSLELFPSVEISSRSKMRIISAPPEWRPEGNEKEIGEIDLYRGFRPFVGDSVSWAMLRELHTGQRVLFPYLSKQPNYTDTIVPVLSPMGFAKPYQEFLDCSGQLLPYGYADVGFIALMFYDTENRLTPTSDERLHNQIEYAKLDPAISKIIISSFGSGHQDNLDNIQLAKERAETLSRIFQENGISKDLIEIRTYGDEQLATTGYTISDRQQSSKAVIELQRDPFKVDRRLEVDMPDIGAPADWNPDELDQ</sequence>
<evidence type="ECO:0000313" key="4">
    <source>
        <dbReference type="EMBL" id="HIX56711.1"/>
    </source>
</evidence>
<accession>A0A9D2B182</accession>
<dbReference type="InterPro" id="IPR036737">
    <property type="entry name" value="OmpA-like_sf"/>
</dbReference>
<dbReference type="Gene3D" id="3.30.1330.60">
    <property type="entry name" value="OmpA-like domain"/>
    <property type="match status" value="1"/>
</dbReference>
<organism evidence="4 5">
    <name type="scientific">Candidatus Anaerobiospirillum pullistercoris</name>
    <dbReference type="NCBI Taxonomy" id="2838452"/>
    <lineage>
        <taxon>Bacteria</taxon>
        <taxon>Pseudomonadati</taxon>
        <taxon>Pseudomonadota</taxon>
        <taxon>Gammaproteobacteria</taxon>
        <taxon>Aeromonadales</taxon>
        <taxon>Succinivibrionaceae</taxon>
        <taxon>Anaerobiospirillum</taxon>
    </lineage>
</organism>
<reference evidence="4" key="1">
    <citation type="journal article" date="2021" name="PeerJ">
        <title>Extensive microbial diversity within the chicken gut microbiome revealed by metagenomics and culture.</title>
        <authorList>
            <person name="Gilroy R."/>
            <person name="Ravi A."/>
            <person name="Getino M."/>
            <person name="Pursley I."/>
            <person name="Horton D.L."/>
            <person name="Alikhan N.F."/>
            <person name="Baker D."/>
            <person name="Gharbi K."/>
            <person name="Hall N."/>
            <person name="Watson M."/>
            <person name="Adriaenssens E.M."/>
            <person name="Foster-Nyarko E."/>
            <person name="Jarju S."/>
            <person name="Secka A."/>
            <person name="Antonio M."/>
            <person name="Oren A."/>
            <person name="Chaudhuri R.R."/>
            <person name="La Ragione R."/>
            <person name="Hildebrand F."/>
            <person name="Pallen M.J."/>
        </authorList>
    </citation>
    <scope>NUCLEOTIDE SEQUENCE</scope>
    <source>
        <strain evidence="4">USASDec5-558</strain>
    </source>
</reference>
<evidence type="ECO:0000313" key="5">
    <source>
        <dbReference type="Proteomes" id="UP000886829"/>
    </source>
</evidence>
<dbReference type="Pfam" id="PF00691">
    <property type="entry name" value="OmpA"/>
    <property type="match status" value="1"/>
</dbReference>
<gene>
    <name evidence="4" type="ORF">H9850_04470</name>
</gene>
<feature type="chain" id="PRO_5039505124" evidence="2">
    <location>
        <begin position="28"/>
        <end position="326"/>
    </location>
</feature>
<evidence type="ECO:0000256" key="1">
    <source>
        <dbReference type="PROSITE-ProRule" id="PRU00473"/>
    </source>
</evidence>